<keyword evidence="1" id="KW-0472">Membrane</keyword>
<keyword evidence="1" id="KW-0812">Transmembrane</keyword>
<feature type="transmembrane region" description="Helical" evidence="1">
    <location>
        <begin position="20"/>
        <end position="39"/>
    </location>
</feature>
<dbReference type="InterPro" id="IPR012667">
    <property type="entry name" value="CbtB_put"/>
</dbReference>
<organism evidence="2">
    <name type="scientific">Alsobacter sp. KACC 23698</name>
    <dbReference type="NCBI Taxonomy" id="3149229"/>
    <lineage>
        <taxon>Bacteria</taxon>
        <taxon>Pseudomonadati</taxon>
        <taxon>Pseudomonadota</taxon>
        <taxon>Alphaproteobacteria</taxon>
        <taxon>Hyphomicrobiales</taxon>
        <taxon>Alsobacteraceae</taxon>
        <taxon>Alsobacter</taxon>
    </lineage>
</organism>
<reference evidence="2" key="1">
    <citation type="submission" date="2024-05" db="EMBL/GenBank/DDBJ databases">
        <authorList>
            <person name="Kim S."/>
            <person name="Heo J."/>
            <person name="Choi H."/>
            <person name="Choi Y."/>
            <person name="Kwon S.-W."/>
            <person name="Kim Y."/>
        </authorList>
    </citation>
    <scope>NUCLEOTIDE SEQUENCE</scope>
    <source>
        <strain evidence="2">KACC 23698</strain>
    </source>
</reference>
<gene>
    <name evidence="2" type="ORF">ABEG18_22485</name>
</gene>
<dbReference type="AlphaFoldDB" id="A0AAU7JEI3"/>
<name>A0AAU7JEI3_9HYPH</name>
<dbReference type="NCBIfam" id="TIGR02459">
    <property type="entry name" value="CbtB"/>
    <property type="match status" value="1"/>
</dbReference>
<protein>
    <submittedName>
        <fullName evidence="2">CbtB-domain containing protein</fullName>
    </submittedName>
</protein>
<sequence length="61" mass="6455">MLQNASQHVAAPVRIEAGVALQAFFAILLGVFVVGFAGFSQIDAVHNAAHDTRHANAFPCH</sequence>
<accession>A0AAU7JEI3</accession>
<proteinExistence type="predicted"/>
<dbReference type="Pfam" id="PF09489">
    <property type="entry name" value="CbtB"/>
    <property type="match status" value="1"/>
</dbReference>
<evidence type="ECO:0000256" key="1">
    <source>
        <dbReference type="SAM" id="Phobius"/>
    </source>
</evidence>
<dbReference type="EMBL" id="CP157484">
    <property type="protein sequence ID" value="XBO38439.1"/>
    <property type="molecule type" value="Genomic_DNA"/>
</dbReference>
<dbReference type="RefSeq" id="WP_406855275.1">
    <property type="nucleotide sequence ID" value="NZ_CP157484.1"/>
</dbReference>
<evidence type="ECO:0000313" key="2">
    <source>
        <dbReference type="EMBL" id="XBO38439.1"/>
    </source>
</evidence>
<keyword evidence="1" id="KW-1133">Transmembrane helix</keyword>